<dbReference type="PANTHER" id="PTHR40588:SF1">
    <property type="entry name" value="MRNA INTERFERASE TOXIN YAFQ"/>
    <property type="match status" value="1"/>
</dbReference>
<evidence type="ECO:0000256" key="1">
    <source>
        <dbReference type="ARBA" id="ARBA00022649"/>
    </source>
</evidence>
<organism evidence="3">
    <name type="scientific">Salmonella enterica</name>
    <name type="common">Salmonella choleraesuis</name>
    <dbReference type="NCBI Taxonomy" id="28901"/>
    <lineage>
        <taxon>Bacteria</taxon>
        <taxon>Pseudomonadati</taxon>
        <taxon>Pseudomonadota</taxon>
        <taxon>Gammaproteobacteria</taxon>
        <taxon>Enterobacterales</taxon>
        <taxon>Enterobacteriaceae</taxon>
        <taxon>Salmonella</taxon>
    </lineage>
</organism>
<dbReference type="PANTHER" id="PTHR40588">
    <property type="entry name" value="MRNA INTERFERASE TOXIN YAFQ"/>
    <property type="match status" value="1"/>
</dbReference>
<dbReference type="EMBL" id="AAGKHU010000166">
    <property type="protein sequence ID" value="EBP0013847.1"/>
    <property type="molecule type" value="Genomic_DNA"/>
</dbReference>
<accession>A0A5U2F8E0</accession>
<dbReference type="InterPro" id="IPR004386">
    <property type="entry name" value="Toxin_YafQ-like"/>
</dbReference>
<dbReference type="GO" id="GO:0006415">
    <property type="term" value="P:translational termination"/>
    <property type="evidence" value="ECO:0007669"/>
    <property type="project" value="TreeGrafter"/>
</dbReference>
<dbReference type="AlphaFoldDB" id="A0A5U2F8E0"/>
<dbReference type="NCBIfam" id="TIGR02385">
    <property type="entry name" value="RelE_StbE"/>
    <property type="match status" value="1"/>
</dbReference>
<dbReference type="SUPFAM" id="SSF143011">
    <property type="entry name" value="RelE-like"/>
    <property type="match status" value="1"/>
</dbReference>
<keyword evidence="1" id="KW-1277">Toxin-antitoxin system</keyword>
<dbReference type="InterPro" id="IPR007712">
    <property type="entry name" value="RelE/ParE_toxin"/>
</dbReference>
<dbReference type="Pfam" id="PF15738">
    <property type="entry name" value="YafQ_toxin"/>
    <property type="match status" value="1"/>
</dbReference>
<dbReference type="GO" id="GO:0006402">
    <property type="term" value="P:mRNA catabolic process"/>
    <property type="evidence" value="ECO:0007669"/>
    <property type="project" value="TreeGrafter"/>
</dbReference>
<feature type="active site" description="Proton donor" evidence="2">
    <location>
        <position position="96"/>
    </location>
</feature>
<gene>
    <name evidence="3" type="ORF">HX37_24595</name>
</gene>
<reference evidence="3" key="1">
    <citation type="submission" date="2018-07" db="EMBL/GenBank/DDBJ databases">
        <authorList>
            <consortium name="GenomeTrakr network: Whole genome sequencing for foodborne pathogen traceback"/>
        </authorList>
    </citation>
    <scope>NUCLEOTIDE SEQUENCE</scope>
    <source>
        <strain evidence="3">CFSAN018538</strain>
    </source>
</reference>
<dbReference type="PIRSF" id="PIRSF006156">
    <property type="entry name" value="YafQ"/>
    <property type="match status" value="1"/>
</dbReference>
<dbReference type="Gene3D" id="3.30.2310.20">
    <property type="entry name" value="RelE-like"/>
    <property type="match status" value="1"/>
</dbReference>
<comment type="caution">
    <text evidence="3">The sequence shown here is derived from an EMBL/GenBank/DDBJ whole genome shotgun (WGS) entry which is preliminary data.</text>
</comment>
<protein>
    <submittedName>
        <fullName evidence="3">Type II toxin-antitoxin system YafQ family toxin</fullName>
    </submittedName>
</protein>
<dbReference type="GO" id="GO:0004521">
    <property type="term" value="F:RNA endonuclease activity"/>
    <property type="evidence" value="ECO:0007669"/>
    <property type="project" value="TreeGrafter"/>
</dbReference>
<dbReference type="InterPro" id="IPR035093">
    <property type="entry name" value="RelE/ParE_toxin_dom_sf"/>
</dbReference>
<evidence type="ECO:0000313" key="3">
    <source>
        <dbReference type="EMBL" id="EBP0013847.1"/>
    </source>
</evidence>
<sequence>MGSNKRAPLPYRTDRTKNFEKAWKRYNKSGRYDMQAAAEAMNLVTNRNPVPAEYRDHELTGEWAGFRELHIGGDFLLVYRVDEKNEMIYFTDLGTHAELFE</sequence>
<name>A0A5U2F8E0_SALER</name>
<proteinExistence type="predicted"/>
<evidence type="ECO:0000256" key="2">
    <source>
        <dbReference type="PIRSR" id="PIRSR006156-1"/>
    </source>
</evidence>